<gene>
    <name evidence="4" type="ORF">NJ959_11360</name>
</gene>
<dbReference type="EMBL" id="JAMZMM010000090">
    <property type="protein sequence ID" value="MCP2729055.1"/>
    <property type="molecule type" value="Genomic_DNA"/>
</dbReference>
<reference evidence="4" key="1">
    <citation type="submission" date="2022-06" db="EMBL/GenBank/DDBJ databases">
        <title>New cyanobacteria of genus Symplocastrum in benthos of Lake Baikal.</title>
        <authorList>
            <person name="Sorokovikova E."/>
            <person name="Tikhonova I."/>
            <person name="Krasnopeev A."/>
            <person name="Evseev P."/>
            <person name="Gladkikh A."/>
            <person name="Belykh O."/>
        </authorList>
    </citation>
    <scope>NUCLEOTIDE SEQUENCE</scope>
    <source>
        <strain evidence="4">BBK-W-15</strain>
    </source>
</reference>
<accession>A0AAE3GQV4</accession>
<dbReference type="PANTHER" id="PTHR24171">
    <property type="entry name" value="ANKYRIN REPEAT DOMAIN-CONTAINING PROTEIN 39-RELATED"/>
    <property type="match status" value="1"/>
</dbReference>
<feature type="repeat" description="ANK" evidence="3">
    <location>
        <begin position="71"/>
        <end position="103"/>
    </location>
</feature>
<dbReference type="Proteomes" id="UP001204953">
    <property type="component" value="Unassembled WGS sequence"/>
</dbReference>
<dbReference type="PROSITE" id="PS50297">
    <property type="entry name" value="ANK_REP_REGION"/>
    <property type="match status" value="2"/>
</dbReference>
<comment type="caution">
    <text evidence="4">The sequence shown here is derived from an EMBL/GenBank/DDBJ whole genome shotgun (WGS) entry which is preliminary data.</text>
</comment>
<protein>
    <submittedName>
        <fullName evidence="4">Ankyrin repeat domain-containing protein</fullName>
    </submittedName>
</protein>
<keyword evidence="5" id="KW-1185">Reference proteome</keyword>
<evidence type="ECO:0000313" key="4">
    <source>
        <dbReference type="EMBL" id="MCP2729055.1"/>
    </source>
</evidence>
<proteinExistence type="predicted"/>
<dbReference type="PROSITE" id="PS50088">
    <property type="entry name" value="ANK_REPEAT"/>
    <property type="match status" value="2"/>
</dbReference>
<keyword evidence="1" id="KW-0677">Repeat</keyword>
<evidence type="ECO:0000256" key="2">
    <source>
        <dbReference type="ARBA" id="ARBA00023043"/>
    </source>
</evidence>
<dbReference type="Gene3D" id="1.25.40.20">
    <property type="entry name" value="Ankyrin repeat-containing domain"/>
    <property type="match status" value="1"/>
</dbReference>
<keyword evidence="2 3" id="KW-0040">ANK repeat</keyword>
<dbReference type="InterPro" id="IPR036770">
    <property type="entry name" value="Ankyrin_rpt-contain_sf"/>
</dbReference>
<name>A0AAE3GQV4_9CYAN</name>
<sequence length="208" mass="22505">MDIFAVIESQDLDLLAKMLSSNVDLNCLRPDSLAWTPLHEAIQQIEDGGSIDTLVLLLRYGTPVNTWDGNHDSTPLLIALFRGQLEAARLLLAAGAEPNVVGSEGDSPLRWCVERGDRDTTALLLRCGAAQTIDGFGGPAGMTALGQAAHRLDLKMVEILLRAGADREALDTDRFTAVRRMPPADESNNDIRLAIEALLIGCDRQSCE</sequence>
<evidence type="ECO:0000256" key="1">
    <source>
        <dbReference type="ARBA" id="ARBA00022737"/>
    </source>
</evidence>
<dbReference type="RefSeq" id="WP_254011845.1">
    <property type="nucleotide sequence ID" value="NZ_JAMZMM010000090.1"/>
</dbReference>
<organism evidence="4 5">
    <name type="scientific">Limnofasciculus baicalensis BBK-W-15</name>
    <dbReference type="NCBI Taxonomy" id="2699891"/>
    <lineage>
        <taxon>Bacteria</taxon>
        <taxon>Bacillati</taxon>
        <taxon>Cyanobacteriota</taxon>
        <taxon>Cyanophyceae</taxon>
        <taxon>Coleofasciculales</taxon>
        <taxon>Coleofasciculaceae</taxon>
        <taxon>Limnofasciculus</taxon>
        <taxon>Limnofasciculus baicalensis</taxon>
    </lineage>
</organism>
<evidence type="ECO:0000313" key="5">
    <source>
        <dbReference type="Proteomes" id="UP001204953"/>
    </source>
</evidence>
<dbReference type="Pfam" id="PF00023">
    <property type="entry name" value="Ank"/>
    <property type="match status" value="1"/>
</dbReference>
<dbReference type="Pfam" id="PF12796">
    <property type="entry name" value="Ank_2"/>
    <property type="match status" value="1"/>
</dbReference>
<dbReference type="InterPro" id="IPR002110">
    <property type="entry name" value="Ankyrin_rpt"/>
</dbReference>
<dbReference type="AlphaFoldDB" id="A0AAE3GQV4"/>
<dbReference type="SMART" id="SM00248">
    <property type="entry name" value="ANK"/>
    <property type="match status" value="4"/>
</dbReference>
<feature type="repeat" description="ANK" evidence="3">
    <location>
        <begin position="140"/>
        <end position="172"/>
    </location>
</feature>
<dbReference type="SUPFAM" id="SSF48403">
    <property type="entry name" value="Ankyrin repeat"/>
    <property type="match status" value="1"/>
</dbReference>
<evidence type="ECO:0000256" key="3">
    <source>
        <dbReference type="PROSITE-ProRule" id="PRU00023"/>
    </source>
</evidence>